<evidence type="ECO:0000256" key="3">
    <source>
        <dbReference type="ARBA" id="ARBA00022729"/>
    </source>
</evidence>
<dbReference type="Pfam" id="PF14322">
    <property type="entry name" value="SusD-like_3"/>
    <property type="match status" value="1"/>
</dbReference>
<evidence type="ECO:0000259" key="7">
    <source>
        <dbReference type="Pfam" id="PF14322"/>
    </source>
</evidence>
<dbReference type="InterPro" id="IPR011990">
    <property type="entry name" value="TPR-like_helical_dom_sf"/>
</dbReference>
<feature type="domain" description="SusD-like N-terminal" evidence="7">
    <location>
        <begin position="54"/>
        <end position="223"/>
    </location>
</feature>
<comment type="subcellular location">
    <subcellularLocation>
        <location evidence="1">Cell outer membrane</location>
    </subcellularLocation>
</comment>
<dbReference type="InterPro" id="IPR033985">
    <property type="entry name" value="SusD-like_N"/>
</dbReference>
<dbReference type="RefSeq" id="WP_377586123.1">
    <property type="nucleotide sequence ID" value="NZ_JBHTKA010000016.1"/>
</dbReference>
<sequence>MKPILKISAWLLVVMVTFTQCKDDLLESTAYGQATSQQFWRNGDDVVSAVNAIYEPLLQENYFGHFERTWDIQSDDMWRAGDHAEDQSIEYFTYDASNPKLIDTWKWRYEMISRANAVLINAPDVEMDQAIKNRSLGEAYFLRGFSYWRHYLVHGEVPLFLEADVTSGTINKPKATLAEVQAQIESDFLKAAELLPESYQAETENLGRVSRGTAYGFLAKFYLYTEQFQKAIDAGIHVTENAQYALADNFEDNFTIATENNPEILFSMQYKANWTTDNTPQIYTTPRPWGGWDFREPVQDLVDEFEPDDPRLGYTVFQVGEMVDLGGDAGVQEYTADLSTSGYHFKKFASWVNGGLNSDQNAPILRSADVYLLVAEARIRAGQNGDAELNAVRERNGLDPITNATMEDIIHERRVELAGENERHQDLLRWDKAGIIDIVAFYAINRGSLKPGRTFQRPKHYYFPIPQREIDLSNGVLIQNENYR</sequence>
<evidence type="ECO:0000313" key="9">
    <source>
        <dbReference type="Proteomes" id="UP001597112"/>
    </source>
</evidence>
<keyword evidence="5" id="KW-0998">Cell outer membrane</keyword>
<dbReference type="Pfam" id="PF07980">
    <property type="entry name" value="SusD_RagB"/>
    <property type="match status" value="1"/>
</dbReference>
<evidence type="ECO:0000313" key="8">
    <source>
        <dbReference type="EMBL" id="MFD1003428.1"/>
    </source>
</evidence>
<dbReference type="InterPro" id="IPR012944">
    <property type="entry name" value="SusD_RagB_dom"/>
</dbReference>
<comment type="caution">
    <text evidence="8">The sequence shown here is derived from an EMBL/GenBank/DDBJ whole genome shotgun (WGS) entry which is preliminary data.</text>
</comment>
<name>A0ABW3KBI5_9BACT</name>
<dbReference type="EMBL" id="JBHTKA010000016">
    <property type="protein sequence ID" value="MFD1003428.1"/>
    <property type="molecule type" value="Genomic_DNA"/>
</dbReference>
<dbReference type="SUPFAM" id="SSF48452">
    <property type="entry name" value="TPR-like"/>
    <property type="match status" value="1"/>
</dbReference>
<keyword evidence="4" id="KW-0472">Membrane</keyword>
<evidence type="ECO:0000256" key="4">
    <source>
        <dbReference type="ARBA" id="ARBA00023136"/>
    </source>
</evidence>
<gene>
    <name evidence="8" type="ORF">ACFQ21_29155</name>
</gene>
<comment type="similarity">
    <text evidence="2">Belongs to the SusD family.</text>
</comment>
<proteinExistence type="inferred from homology"/>
<accession>A0ABW3KBI5</accession>
<dbReference type="Proteomes" id="UP001597112">
    <property type="component" value="Unassembled WGS sequence"/>
</dbReference>
<dbReference type="Gene3D" id="1.25.40.390">
    <property type="match status" value="1"/>
</dbReference>
<reference evidence="9" key="1">
    <citation type="journal article" date="2019" name="Int. J. Syst. Evol. Microbiol.">
        <title>The Global Catalogue of Microorganisms (GCM) 10K type strain sequencing project: providing services to taxonomists for standard genome sequencing and annotation.</title>
        <authorList>
            <consortium name="The Broad Institute Genomics Platform"/>
            <consortium name="The Broad Institute Genome Sequencing Center for Infectious Disease"/>
            <person name="Wu L."/>
            <person name="Ma J."/>
        </authorList>
    </citation>
    <scope>NUCLEOTIDE SEQUENCE [LARGE SCALE GENOMIC DNA]</scope>
    <source>
        <strain evidence="9">CCUG 58938</strain>
    </source>
</reference>
<dbReference type="CDD" id="cd08977">
    <property type="entry name" value="SusD"/>
    <property type="match status" value="1"/>
</dbReference>
<evidence type="ECO:0000256" key="2">
    <source>
        <dbReference type="ARBA" id="ARBA00006275"/>
    </source>
</evidence>
<organism evidence="8 9">
    <name type="scientific">Ohtaekwangia kribbensis</name>
    <dbReference type="NCBI Taxonomy" id="688913"/>
    <lineage>
        <taxon>Bacteria</taxon>
        <taxon>Pseudomonadati</taxon>
        <taxon>Bacteroidota</taxon>
        <taxon>Cytophagia</taxon>
        <taxon>Cytophagales</taxon>
        <taxon>Fulvivirgaceae</taxon>
        <taxon>Ohtaekwangia</taxon>
    </lineage>
</organism>
<evidence type="ECO:0000259" key="6">
    <source>
        <dbReference type="Pfam" id="PF07980"/>
    </source>
</evidence>
<feature type="domain" description="RagB/SusD" evidence="6">
    <location>
        <begin position="306"/>
        <end position="483"/>
    </location>
</feature>
<keyword evidence="9" id="KW-1185">Reference proteome</keyword>
<keyword evidence="3" id="KW-0732">Signal</keyword>
<evidence type="ECO:0000256" key="5">
    <source>
        <dbReference type="ARBA" id="ARBA00023237"/>
    </source>
</evidence>
<protein>
    <submittedName>
        <fullName evidence="8">RagB/SusD family nutrient uptake outer membrane protein</fullName>
    </submittedName>
</protein>
<evidence type="ECO:0000256" key="1">
    <source>
        <dbReference type="ARBA" id="ARBA00004442"/>
    </source>
</evidence>